<evidence type="ECO:0000313" key="2">
    <source>
        <dbReference type="Proteomes" id="UP000199182"/>
    </source>
</evidence>
<dbReference type="Proteomes" id="UP000199182">
    <property type="component" value="Unassembled WGS sequence"/>
</dbReference>
<reference evidence="1 2" key="1">
    <citation type="submission" date="2016-10" db="EMBL/GenBank/DDBJ databases">
        <authorList>
            <person name="de Groot N.N."/>
        </authorList>
    </citation>
    <scope>NUCLEOTIDE SEQUENCE [LARGE SCALE GENOMIC DNA]</scope>
    <source>
        <strain evidence="1 2">CGMCC 1.5012</strain>
    </source>
</reference>
<accession>A0A1G9YYR1</accession>
<protein>
    <submittedName>
        <fullName evidence="1">Uncharacterized protein</fullName>
    </submittedName>
</protein>
<organism evidence="1 2">
    <name type="scientific">Acetanaerobacterium elongatum</name>
    <dbReference type="NCBI Taxonomy" id="258515"/>
    <lineage>
        <taxon>Bacteria</taxon>
        <taxon>Bacillati</taxon>
        <taxon>Bacillota</taxon>
        <taxon>Clostridia</taxon>
        <taxon>Eubacteriales</taxon>
        <taxon>Oscillospiraceae</taxon>
        <taxon>Acetanaerobacterium</taxon>
    </lineage>
</organism>
<dbReference type="STRING" id="258515.SAMN05192585_11230"/>
<evidence type="ECO:0000313" key="1">
    <source>
        <dbReference type="EMBL" id="SDN14240.1"/>
    </source>
</evidence>
<keyword evidence="2" id="KW-1185">Reference proteome</keyword>
<dbReference type="EMBL" id="FNID01000012">
    <property type="protein sequence ID" value="SDN14240.1"/>
    <property type="molecule type" value="Genomic_DNA"/>
</dbReference>
<name>A0A1G9YYR1_9FIRM</name>
<sequence>MNLLAEAIKHELCRLVDGTLLPPTVEELGTIRLYISRNLPDGNTCTLYLTPDVEEIKRKLHGCERVKQGAKDV</sequence>
<dbReference type="AlphaFoldDB" id="A0A1G9YYR1"/>
<proteinExistence type="predicted"/>
<dbReference type="RefSeq" id="WP_092639419.1">
    <property type="nucleotide sequence ID" value="NZ_FNID01000012.1"/>
</dbReference>
<gene>
    <name evidence="1" type="ORF">SAMN05192585_11230</name>
</gene>